<proteinExistence type="predicted"/>
<name>A0A1V0SB51_9VIRU</name>
<protein>
    <submittedName>
        <fullName evidence="2">Uncharacterized protein</fullName>
    </submittedName>
</protein>
<keyword evidence="1" id="KW-1133">Transmembrane helix</keyword>
<evidence type="ECO:0000313" key="2">
    <source>
        <dbReference type="EMBL" id="ARF08911.1"/>
    </source>
</evidence>
<reference evidence="2" key="1">
    <citation type="journal article" date="2017" name="Science">
        <title>Giant viruses with an expanded complement of translation system components.</title>
        <authorList>
            <person name="Schulz F."/>
            <person name="Yutin N."/>
            <person name="Ivanova N.N."/>
            <person name="Ortega D.R."/>
            <person name="Lee T.K."/>
            <person name="Vierheilig J."/>
            <person name="Daims H."/>
            <person name="Horn M."/>
            <person name="Wagner M."/>
            <person name="Jensen G.J."/>
            <person name="Kyrpides N.C."/>
            <person name="Koonin E.V."/>
            <person name="Woyke T."/>
        </authorList>
    </citation>
    <scope>NUCLEOTIDE SEQUENCE</scope>
    <source>
        <strain evidence="2">CTV1</strain>
    </source>
</reference>
<keyword evidence="1" id="KW-0812">Transmembrane</keyword>
<dbReference type="EMBL" id="KY684083">
    <property type="protein sequence ID" value="ARF08911.1"/>
    <property type="molecule type" value="Genomic_DNA"/>
</dbReference>
<sequence length="124" mass="14463">MNKSVKYTVLILLIILIVWLYLILKSCDIDKLKYMIIKTVKLLPLTEEGKGNLISTICNYFMKKTGKLLNIIPSEEKVLENIKISDKINPWDNKIKYCDIKKGRINNIYYDQTIAPTKSSFILY</sequence>
<gene>
    <name evidence="2" type="ORF">Catovirus_1_961</name>
</gene>
<feature type="transmembrane region" description="Helical" evidence="1">
    <location>
        <begin position="6"/>
        <end position="24"/>
    </location>
</feature>
<organism evidence="2">
    <name type="scientific">Catovirus CTV1</name>
    <dbReference type="NCBI Taxonomy" id="1977631"/>
    <lineage>
        <taxon>Viruses</taxon>
        <taxon>Varidnaviria</taxon>
        <taxon>Bamfordvirae</taxon>
        <taxon>Nucleocytoviricota</taxon>
        <taxon>Megaviricetes</taxon>
        <taxon>Imitervirales</taxon>
        <taxon>Mimiviridae</taxon>
        <taxon>Klosneuvirinae</taxon>
        <taxon>Catovirus</taxon>
    </lineage>
</organism>
<evidence type="ECO:0000256" key="1">
    <source>
        <dbReference type="SAM" id="Phobius"/>
    </source>
</evidence>
<accession>A0A1V0SB51</accession>
<keyword evidence="1" id="KW-0472">Membrane</keyword>